<dbReference type="Proteomes" id="UP000281431">
    <property type="component" value="Unassembled WGS sequence"/>
</dbReference>
<evidence type="ECO:0000313" key="3">
    <source>
        <dbReference type="Proteomes" id="UP000281431"/>
    </source>
</evidence>
<feature type="region of interest" description="Disordered" evidence="1">
    <location>
        <begin position="1"/>
        <end position="68"/>
    </location>
</feature>
<dbReference type="EMBL" id="REFZ01000002">
    <property type="protein sequence ID" value="RQH02367.1"/>
    <property type="molecule type" value="Genomic_DNA"/>
</dbReference>
<keyword evidence="3" id="KW-1185">Reference proteome</keyword>
<feature type="compositionally biased region" description="Basic and acidic residues" evidence="1">
    <location>
        <begin position="28"/>
        <end position="68"/>
    </location>
</feature>
<feature type="compositionally biased region" description="Polar residues" evidence="1">
    <location>
        <begin position="14"/>
        <end position="27"/>
    </location>
</feature>
<accession>A0A3N6N3V7</accession>
<evidence type="ECO:0000313" key="2">
    <source>
        <dbReference type="EMBL" id="RQH02367.1"/>
    </source>
</evidence>
<sequence length="68" mass="7732">MHLYGHRTKADGLTRSSVASEPNASSRTELRSIRGRSERVGTVDETRARSSPEPRLRDTHREREGKED</sequence>
<protein>
    <submittedName>
        <fullName evidence="2">Uncharacterized protein</fullName>
    </submittedName>
</protein>
<name>A0A3N6N3V7_NATCH</name>
<dbReference type="AlphaFoldDB" id="A0A3N6N3V7"/>
<reference evidence="2 3" key="1">
    <citation type="submission" date="2018-10" db="EMBL/GenBank/DDBJ databases">
        <title>Natrarchaeobius chitinivorans gen. nov., sp. nov., and Natrarchaeobius haloalkaliphilus sp. nov., alkaliphilic, chitin-utilizing haloarchaea from hypersaline alkaline lakes.</title>
        <authorList>
            <person name="Sorokin D.Y."/>
            <person name="Elcheninov A.G."/>
            <person name="Kostrikina N.A."/>
            <person name="Bale N.J."/>
            <person name="Sinninghe Damste J.S."/>
            <person name="Khijniak T.V."/>
            <person name="Kublanov I.V."/>
            <person name="Toshchakov S.V."/>
        </authorList>
    </citation>
    <scope>NUCLEOTIDE SEQUENCE [LARGE SCALE GENOMIC DNA]</scope>
    <source>
        <strain evidence="2 3">AArcht7</strain>
    </source>
</reference>
<evidence type="ECO:0000256" key="1">
    <source>
        <dbReference type="SAM" id="MobiDB-lite"/>
    </source>
</evidence>
<proteinExistence type="predicted"/>
<comment type="caution">
    <text evidence="2">The sequence shown here is derived from an EMBL/GenBank/DDBJ whole genome shotgun (WGS) entry which is preliminary data.</text>
</comment>
<gene>
    <name evidence="2" type="ORF">EA472_03435</name>
</gene>
<organism evidence="2 3">
    <name type="scientific">Natrarchaeobius chitinivorans</name>
    <dbReference type="NCBI Taxonomy" id="1679083"/>
    <lineage>
        <taxon>Archaea</taxon>
        <taxon>Methanobacteriati</taxon>
        <taxon>Methanobacteriota</taxon>
        <taxon>Stenosarchaea group</taxon>
        <taxon>Halobacteria</taxon>
        <taxon>Halobacteriales</taxon>
        <taxon>Natrialbaceae</taxon>
        <taxon>Natrarchaeobius</taxon>
    </lineage>
</organism>